<reference evidence="2 3" key="1">
    <citation type="submission" date="2021-02" db="EMBL/GenBank/DDBJ databases">
        <title>Porcisia hertigi Genome sequencing and assembly.</title>
        <authorList>
            <person name="Almutairi H."/>
            <person name="Gatherer D."/>
        </authorList>
    </citation>
    <scope>NUCLEOTIDE SEQUENCE [LARGE SCALE GENOMIC DNA]</scope>
    <source>
        <strain evidence="2 3">C119</strain>
    </source>
</reference>
<dbReference type="AlphaFoldDB" id="A0A836L865"/>
<dbReference type="EMBL" id="JAFJZO010000028">
    <property type="protein sequence ID" value="KAG5500482.1"/>
    <property type="molecule type" value="Genomic_DNA"/>
</dbReference>
<dbReference type="KEGG" id="phet:94289654"/>
<evidence type="ECO:0000313" key="2">
    <source>
        <dbReference type="EMBL" id="KAG5500482.1"/>
    </source>
</evidence>
<feature type="coiled-coil region" evidence="1">
    <location>
        <begin position="31"/>
        <end position="65"/>
    </location>
</feature>
<name>A0A836L865_9TRYP</name>
<feature type="coiled-coil region" evidence="1">
    <location>
        <begin position="468"/>
        <end position="542"/>
    </location>
</feature>
<evidence type="ECO:0000256" key="1">
    <source>
        <dbReference type="SAM" id="Coils"/>
    </source>
</evidence>
<dbReference type="RefSeq" id="XP_067755816.1">
    <property type="nucleotide sequence ID" value="XM_067899577.1"/>
</dbReference>
<organism evidence="2 3">
    <name type="scientific">Porcisia hertigi</name>
    <dbReference type="NCBI Taxonomy" id="2761500"/>
    <lineage>
        <taxon>Eukaryota</taxon>
        <taxon>Discoba</taxon>
        <taxon>Euglenozoa</taxon>
        <taxon>Kinetoplastea</taxon>
        <taxon>Metakinetoplastina</taxon>
        <taxon>Trypanosomatida</taxon>
        <taxon>Trypanosomatidae</taxon>
        <taxon>Leishmaniinae</taxon>
        <taxon>Porcisia</taxon>
    </lineage>
</organism>
<dbReference type="OrthoDB" id="272971at2759"/>
<keyword evidence="3" id="KW-1185">Reference proteome</keyword>
<sequence length="642" mass="73589">MANSDVDVILHNYFATIAEKDSDALKLFEDNKRMRCLVEQALKAREELEAQLRTTQLLVASLQTDLREKHHLIEAQDKESAVWREGIAELRSVLDRPSELDHGLGDVVNDVRNILAELCSLRQNMQNSKWCCDEWEAYVLALLVASEARERHVLERAAIHSLQGLSEAMVEVRNVRIWATAHQAATEAIVADWESWQKTVQQDRECAKEKHAQALQRVSLMARRQANLAISAQQNAKEMEQRLMGQQYEEHFARERSALEAEAQLDLMNLLIHRCAAAEKKWCTAVLDARTVTHQLEESVKKFSDLFQAHEEALVEQHQNRLRVSKLTKNLERLKEQQSELEELQQRCSMQQEELQALRHKYVSIADKERNLRYQLNTATETAAAKLLSSEESLQSAERRAVVLEERLNAAREEARAAQKEVSVLKQQVEQHHTTDAVLQATQQQLRETEKHAFNFQEALEMLKADHRAQLQTERDRHEAEMAELADANEETLQRQAAQASARVEEAEERAARARETAAREKEELRRELEAWSAEVDVLKSELAKSRQGAEAEKAARKVLEQQSRSEASVVRSMVERSLDDAQRGPQLVELQKSLSIVQQRNGVLEEACRRSASVIAQLREALHKERMTSRSLRLKDDILVV</sequence>
<keyword evidence="1" id="KW-0175">Coiled coil</keyword>
<proteinExistence type="predicted"/>
<dbReference type="GeneID" id="94289654"/>
<protein>
    <submittedName>
        <fullName evidence="2">Uncharacterized protein</fullName>
    </submittedName>
</protein>
<feature type="coiled-coil region" evidence="1">
    <location>
        <begin position="317"/>
        <end position="361"/>
    </location>
</feature>
<evidence type="ECO:0000313" key="3">
    <source>
        <dbReference type="Proteomes" id="UP000674318"/>
    </source>
</evidence>
<feature type="coiled-coil region" evidence="1">
    <location>
        <begin position="387"/>
        <end position="428"/>
    </location>
</feature>
<accession>A0A836L865</accession>
<comment type="caution">
    <text evidence="2">The sequence shown here is derived from an EMBL/GenBank/DDBJ whole genome shotgun (WGS) entry which is preliminary data.</text>
</comment>
<dbReference type="Proteomes" id="UP000674318">
    <property type="component" value="Chromosome 28"/>
</dbReference>
<gene>
    <name evidence="2" type="ORF">JKF63_03575</name>
</gene>